<dbReference type="PANTHER" id="PTHR33602">
    <property type="entry name" value="REGULATORY PROTEIN RECX FAMILY PROTEIN"/>
    <property type="match status" value="1"/>
</dbReference>
<evidence type="ECO:0000313" key="8">
    <source>
        <dbReference type="Proteomes" id="UP000317209"/>
    </source>
</evidence>
<evidence type="ECO:0000256" key="2">
    <source>
        <dbReference type="ARBA" id="ARBA00009695"/>
    </source>
</evidence>
<evidence type="ECO:0000256" key="3">
    <source>
        <dbReference type="ARBA" id="ARBA00018111"/>
    </source>
</evidence>
<comment type="function">
    <text evidence="5">Modulates RecA activity.</text>
</comment>
<dbReference type="GO" id="GO:0005737">
    <property type="term" value="C:cytoplasm"/>
    <property type="evidence" value="ECO:0007669"/>
    <property type="project" value="UniProtKB-SubCell"/>
</dbReference>
<dbReference type="InterPro" id="IPR053924">
    <property type="entry name" value="RecX_HTH_2nd"/>
</dbReference>
<feature type="domain" description="RecX second three-helical" evidence="6">
    <location>
        <begin position="62"/>
        <end position="103"/>
    </location>
</feature>
<dbReference type="HAMAP" id="MF_01114">
    <property type="entry name" value="RecX"/>
    <property type="match status" value="1"/>
</dbReference>
<name>A0A543BNL6_9MICO</name>
<dbReference type="Pfam" id="PF02631">
    <property type="entry name" value="RecX_HTH2"/>
    <property type="match status" value="1"/>
</dbReference>
<reference evidence="7 8" key="1">
    <citation type="submission" date="2019-06" db="EMBL/GenBank/DDBJ databases">
        <title>Sequencing the genomes of 1000 actinobacteria strains.</title>
        <authorList>
            <person name="Klenk H.-P."/>
        </authorList>
    </citation>
    <scope>NUCLEOTIDE SEQUENCE [LARGE SCALE GENOMIC DNA]</scope>
    <source>
        <strain evidence="7 8">DSM 20169</strain>
    </source>
</reference>
<keyword evidence="8" id="KW-1185">Reference proteome</keyword>
<proteinExistence type="inferred from homology"/>
<organism evidence="7 8">
    <name type="scientific">Microbacterium saperdae</name>
    <dbReference type="NCBI Taxonomy" id="69368"/>
    <lineage>
        <taxon>Bacteria</taxon>
        <taxon>Bacillati</taxon>
        <taxon>Actinomycetota</taxon>
        <taxon>Actinomycetes</taxon>
        <taxon>Micrococcales</taxon>
        <taxon>Microbacteriaceae</taxon>
        <taxon>Microbacterium</taxon>
    </lineage>
</organism>
<dbReference type="AlphaFoldDB" id="A0A543BNL6"/>
<dbReference type="InterPro" id="IPR036388">
    <property type="entry name" value="WH-like_DNA-bd_sf"/>
</dbReference>
<dbReference type="GO" id="GO:0006282">
    <property type="term" value="P:regulation of DNA repair"/>
    <property type="evidence" value="ECO:0007669"/>
    <property type="project" value="UniProtKB-UniRule"/>
</dbReference>
<comment type="caution">
    <text evidence="7">The sequence shown here is derived from an EMBL/GenBank/DDBJ whole genome shotgun (WGS) entry which is preliminary data.</text>
</comment>
<dbReference type="Gene3D" id="1.10.10.10">
    <property type="entry name" value="Winged helix-like DNA-binding domain superfamily/Winged helix DNA-binding domain"/>
    <property type="match status" value="1"/>
</dbReference>
<evidence type="ECO:0000256" key="4">
    <source>
        <dbReference type="ARBA" id="ARBA00022490"/>
    </source>
</evidence>
<dbReference type="Proteomes" id="UP000317209">
    <property type="component" value="Unassembled WGS sequence"/>
</dbReference>
<comment type="similarity">
    <text evidence="2 5">Belongs to the RecX family.</text>
</comment>
<dbReference type="InterPro" id="IPR003783">
    <property type="entry name" value="Regulatory_RecX"/>
</dbReference>
<comment type="subcellular location">
    <subcellularLocation>
        <location evidence="1 5">Cytoplasm</location>
    </subcellularLocation>
</comment>
<dbReference type="EMBL" id="VFOX01000001">
    <property type="protein sequence ID" value="TQL86412.1"/>
    <property type="molecule type" value="Genomic_DNA"/>
</dbReference>
<keyword evidence="4 5" id="KW-0963">Cytoplasm</keyword>
<evidence type="ECO:0000256" key="1">
    <source>
        <dbReference type="ARBA" id="ARBA00004496"/>
    </source>
</evidence>
<accession>A0A543BNL6</accession>
<gene>
    <name evidence="5" type="primary">recX</name>
    <name evidence="7" type="ORF">FB560_2071</name>
</gene>
<evidence type="ECO:0000259" key="6">
    <source>
        <dbReference type="Pfam" id="PF02631"/>
    </source>
</evidence>
<sequence length="177" mass="19185">MESFDAPDPEENRKIAAESLVRKLRTRSLSISEARTVLKTHGLDGAQIDDVLDDFTRRGYLDDAALASQLVESGSQRKGQGRVALSRALAQRGIPRDVVNAALDELPDDDAERALDFARTKARSLSRLDAETALRRLVGQLSRRGYNGSVAMTAAKTALAEATFGGRPSGVRFVDSD</sequence>
<evidence type="ECO:0000313" key="7">
    <source>
        <dbReference type="EMBL" id="TQL86412.1"/>
    </source>
</evidence>
<protein>
    <recommendedName>
        <fullName evidence="3 5">Regulatory protein RecX</fullName>
    </recommendedName>
</protein>
<dbReference type="PANTHER" id="PTHR33602:SF1">
    <property type="entry name" value="REGULATORY PROTEIN RECX FAMILY PROTEIN"/>
    <property type="match status" value="1"/>
</dbReference>
<evidence type="ECO:0000256" key="5">
    <source>
        <dbReference type="HAMAP-Rule" id="MF_01114"/>
    </source>
</evidence>